<evidence type="ECO:0000313" key="8">
    <source>
        <dbReference type="RefSeq" id="XP_018330636.1"/>
    </source>
</evidence>
<proteinExistence type="inferred from homology"/>
<keyword evidence="4 6" id="KW-1133">Transmembrane helix</keyword>
<accession>A0A1W4X3D0</accession>
<gene>
    <name evidence="8" type="primary">LOC108740698</name>
</gene>
<sequence>MQQITNCIMKLPDLVTAPLKYFSKGSPSPVVPIKSTIITECSPLWKLAVKQGPFVRLAGLSGAAAVILGAYGAHKAYPKDRVNELKPIYETGNKFHFYHSLALVALPLCRFPKVTAALFITGTFLFSGACYYHAFTGENKFNRFAPVGGTLLIIGWLSMVF</sequence>
<feature type="transmembrane region" description="Helical" evidence="6">
    <location>
        <begin position="116"/>
        <end position="135"/>
    </location>
</feature>
<dbReference type="Proteomes" id="UP000192223">
    <property type="component" value="Unplaced"/>
</dbReference>
<evidence type="ECO:0000256" key="3">
    <source>
        <dbReference type="ARBA" id="ARBA00022692"/>
    </source>
</evidence>
<reference evidence="8" key="1">
    <citation type="submission" date="2025-08" db="UniProtKB">
        <authorList>
            <consortium name="RefSeq"/>
        </authorList>
    </citation>
    <scope>IDENTIFICATION</scope>
    <source>
        <tissue evidence="8">Entire body</tissue>
    </source>
</reference>
<organism evidence="7 8">
    <name type="scientific">Agrilus planipennis</name>
    <name type="common">Emerald ash borer</name>
    <name type="synonym">Agrilus marcopoli</name>
    <dbReference type="NCBI Taxonomy" id="224129"/>
    <lineage>
        <taxon>Eukaryota</taxon>
        <taxon>Metazoa</taxon>
        <taxon>Ecdysozoa</taxon>
        <taxon>Arthropoda</taxon>
        <taxon>Hexapoda</taxon>
        <taxon>Insecta</taxon>
        <taxon>Pterygota</taxon>
        <taxon>Neoptera</taxon>
        <taxon>Endopterygota</taxon>
        <taxon>Coleoptera</taxon>
        <taxon>Polyphaga</taxon>
        <taxon>Elateriformia</taxon>
        <taxon>Buprestoidea</taxon>
        <taxon>Buprestidae</taxon>
        <taxon>Agrilinae</taxon>
        <taxon>Agrilus</taxon>
    </lineage>
</organism>
<comment type="similarity">
    <text evidence="2">Belongs to the TMEM256 family.</text>
</comment>
<dbReference type="InterPro" id="IPR006696">
    <property type="entry name" value="DUF423"/>
</dbReference>
<protein>
    <submittedName>
        <fullName evidence="8">Transmembrane protein 256 homolog</fullName>
    </submittedName>
</protein>
<dbReference type="GO" id="GO:0016020">
    <property type="term" value="C:membrane"/>
    <property type="evidence" value="ECO:0007669"/>
    <property type="project" value="UniProtKB-SubCell"/>
</dbReference>
<comment type="subcellular location">
    <subcellularLocation>
        <location evidence="1">Membrane</location>
        <topology evidence="1">Multi-pass membrane protein</topology>
    </subcellularLocation>
</comment>
<keyword evidence="7" id="KW-1185">Reference proteome</keyword>
<evidence type="ECO:0000256" key="4">
    <source>
        <dbReference type="ARBA" id="ARBA00022989"/>
    </source>
</evidence>
<dbReference type="FunCoup" id="A0A1W4X3D0">
    <property type="interactions" value="133"/>
</dbReference>
<dbReference type="InParanoid" id="A0A1W4X3D0"/>
<evidence type="ECO:0000256" key="1">
    <source>
        <dbReference type="ARBA" id="ARBA00004141"/>
    </source>
</evidence>
<keyword evidence="3 6" id="KW-0812">Transmembrane</keyword>
<dbReference type="GeneID" id="108740698"/>
<dbReference type="KEGG" id="apln:108740698"/>
<dbReference type="PANTHER" id="PTHR43461:SF1">
    <property type="entry name" value="TRANSMEMBRANE PROTEIN 256"/>
    <property type="match status" value="1"/>
</dbReference>
<dbReference type="OrthoDB" id="269173at2759"/>
<evidence type="ECO:0000256" key="6">
    <source>
        <dbReference type="SAM" id="Phobius"/>
    </source>
</evidence>
<dbReference type="RefSeq" id="XP_018330636.1">
    <property type="nucleotide sequence ID" value="XM_018475134.2"/>
</dbReference>
<dbReference type="AlphaFoldDB" id="A0A1W4X3D0"/>
<name>A0A1W4X3D0_AGRPL</name>
<evidence type="ECO:0000313" key="7">
    <source>
        <dbReference type="Proteomes" id="UP000192223"/>
    </source>
</evidence>
<evidence type="ECO:0000256" key="2">
    <source>
        <dbReference type="ARBA" id="ARBA00006208"/>
    </source>
</evidence>
<evidence type="ECO:0000256" key="5">
    <source>
        <dbReference type="ARBA" id="ARBA00023136"/>
    </source>
</evidence>
<feature type="transmembrane region" description="Helical" evidence="6">
    <location>
        <begin position="54"/>
        <end position="73"/>
    </location>
</feature>
<keyword evidence="5 6" id="KW-0472">Membrane</keyword>
<dbReference type="Pfam" id="PF04241">
    <property type="entry name" value="DUF423"/>
    <property type="match status" value="1"/>
</dbReference>
<dbReference type="PANTHER" id="PTHR43461">
    <property type="entry name" value="TRANSMEMBRANE PROTEIN 256"/>
    <property type="match status" value="1"/>
</dbReference>
<feature type="transmembrane region" description="Helical" evidence="6">
    <location>
        <begin position="141"/>
        <end position="160"/>
    </location>
</feature>